<dbReference type="PROSITE" id="PS51372">
    <property type="entry name" value="PRD_2"/>
    <property type="match status" value="2"/>
</dbReference>
<keyword evidence="3" id="KW-0805">Transcription regulation</keyword>
<dbReference type="Pfam" id="PF08279">
    <property type="entry name" value="HTH_11"/>
    <property type="match status" value="1"/>
</dbReference>
<dbReference type="SUPFAM" id="SSF52794">
    <property type="entry name" value="PTS system IIB component-like"/>
    <property type="match status" value="1"/>
</dbReference>
<evidence type="ECO:0000313" key="9">
    <source>
        <dbReference type="Proteomes" id="UP000198604"/>
    </source>
</evidence>
<dbReference type="GO" id="GO:0006355">
    <property type="term" value="P:regulation of DNA-templated transcription"/>
    <property type="evidence" value="ECO:0007669"/>
    <property type="project" value="InterPro"/>
</dbReference>
<dbReference type="Proteomes" id="UP000198604">
    <property type="component" value="Unassembled WGS sequence"/>
</dbReference>
<dbReference type="AlphaFoldDB" id="A0A0E4H6F2"/>
<dbReference type="EMBL" id="CTEN01000001">
    <property type="protein sequence ID" value="CQR23726.1"/>
    <property type="molecule type" value="Genomic_DNA"/>
</dbReference>
<reference evidence="9" key="1">
    <citation type="submission" date="2015-03" db="EMBL/GenBank/DDBJ databases">
        <authorList>
            <person name="Urmite Genomes"/>
        </authorList>
    </citation>
    <scope>NUCLEOTIDE SEQUENCE [LARGE SCALE GENOMIC DNA]</scope>
    <source>
        <strain evidence="9">FF10</strain>
    </source>
</reference>
<dbReference type="Pfam" id="PF00874">
    <property type="entry name" value="PRD"/>
    <property type="match status" value="2"/>
</dbReference>
<dbReference type="InterPro" id="IPR050661">
    <property type="entry name" value="BglG_antiterminators"/>
</dbReference>
<evidence type="ECO:0000256" key="3">
    <source>
        <dbReference type="ARBA" id="ARBA00023015"/>
    </source>
</evidence>
<dbReference type="InterPro" id="IPR036634">
    <property type="entry name" value="PRD_sf"/>
</dbReference>
<dbReference type="Gene3D" id="3.40.50.2300">
    <property type="match status" value="1"/>
</dbReference>
<keyword evidence="4" id="KW-0010">Activator</keyword>
<dbReference type="InterPro" id="IPR013196">
    <property type="entry name" value="HTH_11"/>
</dbReference>
<dbReference type="STRING" id="1608583.BN1356_00093"/>
<evidence type="ECO:0000259" key="7">
    <source>
        <dbReference type="PROSITE" id="PS51372"/>
    </source>
</evidence>
<dbReference type="PANTHER" id="PTHR30185">
    <property type="entry name" value="CRYPTIC BETA-GLUCOSIDE BGL OPERON ANTITERMINATOR"/>
    <property type="match status" value="1"/>
</dbReference>
<dbReference type="SUPFAM" id="SSF63520">
    <property type="entry name" value="PTS-regulatory domain, PRD"/>
    <property type="match status" value="2"/>
</dbReference>
<dbReference type="PANTHER" id="PTHR30185:SF18">
    <property type="entry name" value="TRANSCRIPTIONAL REGULATOR MTLR"/>
    <property type="match status" value="1"/>
</dbReference>
<evidence type="ECO:0000256" key="5">
    <source>
        <dbReference type="ARBA" id="ARBA00023163"/>
    </source>
</evidence>
<dbReference type="GO" id="GO:0009401">
    <property type="term" value="P:phosphoenolpyruvate-dependent sugar phosphotransferase system"/>
    <property type="evidence" value="ECO:0007669"/>
    <property type="project" value="InterPro"/>
</dbReference>
<feature type="domain" description="PRD" evidence="7">
    <location>
        <begin position="174"/>
        <end position="285"/>
    </location>
</feature>
<feature type="domain" description="PRD" evidence="7">
    <location>
        <begin position="286"/>
        <end position="397"/>
    </location>
</feature>
<dbReference type="Gene3D" id="1.10.1790.10">
    <property type="entry name" value="PRD domain"/>
    <property type="match status" value="2"/>
</dbReference>
<keyword evidence="5" id="KW-0804">Transcription</keyword>
<organism evidence="8 9">
    <name type="scientific">Streptococcus varani</name>
    <dbReference type="NCBI Taxonomy" id="1608583"/>
    <lineage>
        <taxon>Bacteria</taxon>
        <taxon>Bacillati</taxon>
        <taxon>Bacillota</taxon>
        <taxon>Bacilli</taxon>
        <taxon>Lactobacillales</taxon>
        <taxon>Streptococcaceae</taxon>
        <taxon>Streptococcus</taxon>
    </lineage>
</organism>
<evidence type="ECO:0000256" key="1">
    <source>
        <dbReference type="ARBA" id="ARBA00022679"/>
    </source>
</evidence>
<dbReference type="GO" id="GO:0008982">
    <property type="term" value="F:protein-N(PI)-phosphohistidine-sugar phosphotransferase activity"/>
    <property type="evidence" value="ECO:0007669"/>
    <property type="project" value="InterPro"/>
</dbReference>
<proteinExistence type="predicted"/>
<dbReference type="InterPro" id="IPR036095">
    <property type="entry name" value="PTS_EIIB-like_sf"/>
</dbReference>
<dbReference type="PROSITE" id="PS51099">
    <property type="entry name" value="PTS_EIIB_TYPE_2"/>
    <property type="match status" value="1"/>
</dbReference>
<dbReference type="CDD" id="cd05568">
    <property type="entry name" value="PTS_IIB_bgl_like"/>
    <property type="match status" value="1"/>
</dbReference>
<keyword evidence="2" id="KW-0677">Repeat</keyword>
<dbReference type="Pfam" id="PF05043">
    <property type="entry name" value="Mga"/>
    <property type="match status" value="1"/>
</dbReference>
<accession>A0A0E4H6F2</accession>
<sequence length="489" mass="56810">MEFTSKELLLMSSLSAYHSPLPAGELSEILEVSTKTIYRMMKRINKIAGEEVLVSYTGKGISLNYDSYLKINHQSYQHSDAEKRRFEILLKLLYLSPKTVDIDYLFQSYYLSEAVVINDIGKMYDVLTNYNLILNKKSSRLSISGEEISIRSAIDDINQKLGIYKQIFLENNNRRNSSDVDYVTRLFKKMEGKIGAHLNYPYNVNIFSHLYILIQRGRHGFINGNIIKEDFTTDERMLIDKNRQLYSVAEETINSIRNYLNITISTFENFYLFFHLLSSRFDQKEFLEDEKDGLIKQIASQLLEVIGLAFDVKLINPETISDLITHLRALTYRLTKRFVVKNELLEEIKLEYPEEFMIVGQKTSEILESYGYVGLSDDEIGFLTLYFVKYKVEMERPKRILIMCSSGVGTSELLKTRVLKSIPDIEIVDVLSVHLYEKKKNNYKNIDLILTTVNYNEFDAIPSILVSVLFNERDANRVRSFLGGNKYEE</sequence>
<dbReference type="InterPro" id="IPR007737">
    <property type="entry name" value="Mga_HTH"/>
</dbReference>
<dbReference type="InterPro" id="IPR013011">
    <property type="entry name" value="PTS_EIIB_2"/>
</dbReference>
<dbReference type="InterPro" id="IPR011608">
    <property type="entry name" value="PRD"/>
</dbReference>
<name>A0A0E4H6F2_9STRE</name>
<evidence type="ECO:0000259" key="6">
    <source>
        <dbReference type="PROSITE" id="PS51099"/>
    </source>
</evidence>
<keyword evidence="1" id="KW-0808">Transferase</keyword>
<gene>
    <name evidence="8" type="ORF">BN1356_00093</name>
</gene>
<evidence type="ECO:0000313" key="8">
    <source>
        <dbReference type="EMBL" id="CQR23726.1"/>
    </source>
</evidence>
<keyword evidence="9" id="KW-1185">Reference proteome</keyword>
<evidence type="ECO:0000256" key="2">
    <source>
        <dbReference type="ARBA" id="ARBA00022737"/>
    </source>
</evidence>
<feature type="domain" description="PTS EIIB type-2" evidence="6">
    <location>
        <begin position="398"/>
        <end position="489"/>
    </location>
</feature>
<protein>
    <submittedName>
        <fullName evidence="8">Putative transcription antiterminator BglG family protein</fullName>
    </submittedName>
</protein>
<evidence type="ECO:0000256" key="4">
    <source>
        <dbReference type="ARBA" id="ARBA00023159"/>
    </source>
</evidence>